<dbReference type="Proteomes" id="UP000243640">
    <property type="component" value="Unassembled WGS sequence"/>
</dbReference>
<gene>
    <name evidence="1" type="ORF">B6S09_01200</name>
</gene>
<sequence length="60" mass="6612">MFHANLAKKSPFSAFFSPKAVFSLFSFGSQSSIMGHYLSVLPTATQTQHTGTYRFFLSGT</sequence>
<organism evidence="1 2">
    <name type="scientific">Oceanimonas baumannii</name>
    <dbReference type="NCBI Taxonomy" id="129578"/>
    <lineage>
        <taxon>Bacteria</taxon>
        <taxon>Pseudomonadati</taxon>
        <taxon>Pseudomonadota</taxon>
        <taxon>Gammaproteobacteria</taxon>
        <taxon>Aeromonadales</taxon>
        <taxon>Aeromonadaceae</taxon>
        <taxon>Oceanimonas</taxon>
    </lineage>
</organism>
<reference evidence="1 2" key="1">
    <citation type="submission" date="2017-08" db="EMBL/GenBank/DDBJ databases">
        <title>Draft Genome Sequence of the Marine Bacterium Oceanimonas baumannii ATCC 700832.</title>
        <authorList>
            <person name="Mcclelland W.D."/>
            <person name="Brennan M.A."/>
            <person name="Trachtenberg A.M."/>
            <person name="Maclea K.S."/>
        </authorList>
    </citation>
    <scope>NUCLEOTIDE SEQUENCE [LARGE SCALE GENOMIC DNA]</scope>
    <source>
        <strain evidence="1 2">ATCC 700832</strain>
    </source>
</reference>
<accession>A0A235CQS5</accession>
<protein>
    <submittedName>
        <fullName evidence="1">Uncharacterized protein</fullName>
    </submittedName>
</protein>
<proteinExistence type="predicted"/>
<evidence type="ECO:0000313" key="2">
    <source>
        <dbReference type="Proteomes" id="UP000243640"/>
    </source>
</evidence>
<comment type="caution">
    <text evidence="1">The sequence shown here is derived from an EMBL/GenBank/DDBJ whole genome shotgun (WGS) entry which is preliminary data.</text>
</comment>
<evidence type="ECO:0000313" key="1">
    <source>
        <dbReference type="EMBL" id="OYD26225.1"/>
    </source>
</evidence>
<dbReference type="AlphaFoldDB" id="A0A235CQS5"/>
<name>A0A235CQS5_9GAMM</name>
<dbReference type="EMBL" id="NQJF01000001">
    <property type="protein sequence ID" value="OYD26225.1"/>
    <property type="molecule type" value="Genomic_DNA"/>
</dbReference>